<keyword evidence="3" id="KW-1185">Reference proteome</keyword>
<reference evidence="2 3" key="1">
    <citation type="submission" date="2021-03" db="EMBL/GenBank/DDBJ databases">
        <authorList>
            <person name="So Y."/>
        </authorList>
    </citation>
    <scope>NUCLEOTIDE SEQUENCE [LARGE SCALE GENOMIC DNA]</scope>
    <source>
        <strain evidence="2 3">SSH11</strain>
    </source>
</reference>
<evidence type="ECO:0000256" key="1">
    <source>
        <dbReference type="SAM" id="MobiDB-lite"/>
    </source>
</evidence>
<accession>A0ABS4AE36</accession>
<feature type="compositionally biased region" description="Low complexity" evidence="1">
    <location>
        <begin position="24"/>
        <end position="35"/>
    </location>
</feature>
<feature type="region of interest" description="Disordered" evidence="1">
    <location>
        <begin position="1"/>
        <end position="66"/>
    </location>
</feature>
<organism evidence="2 3">
    <name type="scientific">Pararoseomonas baculiformis</name>
    <dbReference type="NCBI Taxonomy" id="2820812"/>
    <lineage>
        <taxon>Bacteria</taxon>
        <taxon>Pseudomonadati</taxon>
        <taxon>Pseudomonadota</taxon>
        <taxon>Alphaproteobacteria</taxon>
        <taxon>Acetobacterales</taxon>
        <taxon>Acetobacteraceae</taxon>
        <taxon>Pararoseomonas</taxon>
    </lineage>
</organism>
<name>A0ABS4AE36_9PROT</name>
<comment type="caution">
    <text evidence="2">The sequence shown here is derived from an EMBL/GenBank/DDBJ whole genome shotgun (WGS) entry which is preliminary data.</text>
</comment>
<proteinExistence type="predicted"/>
<evidence type="ECO:0000313" key="3">
    <source>
        <dbReference type="Proteomes" id="UP000681594"/>
    </source>
</evidence>
<evidence type="ECO:0000313" key="2">
    <source>
        <dbReference type="EMBL" id="MBP0445277.1"/>
    </source>
</evidence>
<dbReference type="Proteomes" id="UP000681594">
    <property type="component" value="Unassembled WGS sequence"/>
</dbReference>
<dbReference type="RefSeq" id="WP_209379529.1">
    <property type="nucleotide sequence ID" value="NZ_JAGIZB010000009.1"/>
</dbReference>
<gene>
    <name evidence="2" type="ORF">J8J14_10855</name>
</gene>
<dbReference type="EMBL" id="JAGIZB010000009">
    <property type="protein sequence ID" value="MBP0445277.1"/>
    <property type="molecule type" value="Genomic_DNA"/>
</dbReference>
<protein>
    <submittedName>
        <fullName evidence="2">Uncharacterized protein</fullName>
    </submittedName>
</protein>
<sequence length="66" mass="6523">MTTAKKANQRAEELGSGKGGTSNAEGPAAGAGTAPSQEARHDNQHNLAGTPSAKAASGRPGHKNTD</sequence>